<protein>
    <submittedName>
        <fullName evidence="2">Uncharacterized protein</fullName>
    </submittedName>
</protein>
<evidence type="ECO:0000256" key="1">
    <source>
        <dbReference type="SAM" id="MobiDB-lite"/>
    </source>
</evidence>
<dbReference type="AlphaFoldDB" id="A0A8H5CES1"/>
<keyword evidence="3" id="KW-1185">Reference proteome</keyword>
<proteinExistence type="predicted"/>
<accession>A0A8H5CES1</accession>
<dbReference type="OrthoDB" id="3250441at2759"/>
<dbReference type="Proteomes" id="UP000559256">
    <property type="component" value="Unassembled WGS sequence"/>
</dbReference>
<feature type="region of interest" description="Disordered" evidence="1">
    <location>
        <begin position="144"/>
        <end position="163"/>
    </location>
</feature>
<gene>
    <name evidence="2" type="ORF">D9758_013579</name>
</gene>
<sequence>MASTIYLKGYALCNPPLSQAHFLLEADSSENLLQLNKKVQAKTKLSRSEFTFYKALGINIWPKENLPERVNGWLDHNLEEALDPMYAGQIQTIWTDNDMEYDNMLHFIAVDENALADLQLIHALSDPALYARVLDIQEHASTLNGFEQFPPPSQGAASPQDVHTRANGIRAGRPATYHGPSNALFDRHLAILSDKLRNLEIVHPTTDMLDFANRLVDTCAKFYETENAREQPVFQLLNEHFPNARHQQSITNNRAKPEAFWFLALIWELKNEQGNGGNVVVRAAIDYAKILADNNLSGHIRDRSNCPCVLLTLAGTDLNISTAISTDAVYIDTLYLQHLRGSFDRETLVLSVARAMQALKETFKKLSNFYAAMEANPAQSPRDGSYLFPNPVHAGRHDENLLETLGLRFLHKLSRNEEMFGNSRKQREENMSYTVYVALSSGNCESVPAGQVVVKFAQRYNLDAHELLAGADLAPKLYYHCPVLGVTL</sequence>
<dbReference type="EMBL" id="JAACJM010000176">
    <property type="protein sequence ID" value="KAF5340455.1"/>
    <property type="molecule type" value="Genomic_DNA"/>
</dbReference>
<evidence type="ECO:0000313" key="2">
    <source>
        <dbReference type="EMBL" id="KAF5340455.1"/>
    </source>
</evidence>
<evidence type="ECO:0000313" key="3">
    <source>
        <dbReference type="Proteomes" id="UP000559256"/>
    </source>
</evidence>
<organism evidence="2 3">
    <name type="scientific">Tetrapyrgos nigripes</name>
    <dbReference type="NCBI Taxonomy" id="182062"/>
    <lineage>
        <taxon>Eukaryota</taxon>
        <taxon>Fungi</taxon>
        <taxon>Dikarya</taxon>
        <taxon>Basidiomycota</taxon>
        <taxon>Agaricomycotina</taxon>
        <taxon>Agaricomycetes</taxon>
        <taxon>Agaricomycetidae</taxon>
        <taxon>Agaricales</taxon>
        <taxon>Marasmiineae</taxon>
        <taxon>Marasmiaceae</taxon>
        <taxon>Tetrapyrgos</taxon>
    </lineage>
</organism>
<comment type="caution">
    <text evidence="2">The sequence shown here is derived from an EMBL/GenBank/DDBJ whole genome shotgun (WGS) entry which is preliminary data.</text>
</comment>
<name>A0A8H5CES1_9AGAR</name>
<reference evidence="2 3" key="1">
    <citation type="journal article" date="2020" name="ISME J.">
        <title>Uncovering the hidden diversity of litter-decomposition mechanisms in mushroom-forming fungi.</title>
        <authorList>
            <person name="Floudas D."/>
            <person name="Bentzer J."/>
            <person name="Ahren D."/>
            <person name="Johansson T."/>
            <person name="Persson P."/>
            <person name="Tunlid A."/>
        </authorList>
    </citation>
    <scope>NUCLEOTIDE SEQUENCE [LARGE SCALE GENOMIC DNA]</scope>
    <source>
        <strain evidence="2 3">CBS 291.85</strain>
    </source>
</reference>